<keyword evidence="2" id="KW-0813">Transport</keyword>
<comment type="subcellular location">
    <subcellularLocation>
        <location evidence="1">Membrane</location>
        <topology evidence="1">Multi-pass membrane protein</topology>
    </subcellularLocation>
</comment>
<dbReference type="Pfam" id="PF01794">
    <property type="entry name" value="Ferric_reduct"/>
    <property type="match status" value="1"/>
</dbReference>
<feature type="transmembrane region" description="Helical" evidence="7">
    <location>
        <begin position="96"/>
        <end position="117"/>
    </location>
</feature>
<proteinExistence type="predicted"/>
<keyword evidence="5" id="KW-0408">Iron</keyword>
<accession>A0ABR6C9R3</accession>
<evidence type="ECO:0000256" key="5">
    <source>
        <dbReference type="ARBA" id="ARBA00023004"/>
    </source>
</evidence>
<sequence>MLQEQWAIWKIMPTGKRDSAGSIDATANGLVWAILMLPAPLFAVPPILGLQPWRVAMTPTGVASVGLLTVALAISPLLLLFPRSSSLLWLVRHRRAVGVAAFSYAALHLAVFIPAVGRLDYILLGMAYPSMWTGWISFALLALLAATSNGLSLRRLGVWWKQLHRIAYVAALLAYGHWLLLTSSTGWAAYCGATLTVLQALRLPQWYATRRKHTGSIAETTVSASRRL</sequence>
<dbReference type="Proteomes" id="UP000587524">
    <property type="component" value="Unassembled WGS sequence"/>
</dbReference>
<evidence type="ECO:0000256" key="7">
    <source>
        <dbReference type="SAM" id="Phobius"/>
    </source>
</evidence>
<protein>
    <submittedName>
        <fullName evidence="9">Sulfoxide reductase heme-binding subunit YedZ</fullName>
    </submittedName>
</protein>
<reference evidence="9 10" key="1">
    <citation type="submission" date="2020-08" db="EMBL/GenBank/DDBJ databases">
        <title>Genomic Encyclopedia of Type Strains, Phase IV (KMG-IV): sequencing the most valuable type-strain genomes for metagenomic binning, comparative biology and taxonomic classification.</title>
        <authorList>
            <person name="Goeker M."/>
        </authorList>
    </citation>
    <scope>NUCLEOTIDE SEQUENCE [LARGE SCALE GENOMIC DNA]</scope>
    <source>
        <strain evidence="9 10">DSM 17455</strain>
    </source>
</reference>
<feature type="domain" description="Ferric oxidoreductase" evidence="8">
    <location>
        <begin position="60"/>
        <end position="174"/>
    </location>
</feature>
<evidence type="ECO:0000256" key="3">
    <source>
        <dbReference type="ARBA" id="ARBA00022692"/>
    </source>
</evidence>
<name>A0ABR6C9R3_9HYPH</name>
<keyword evidence="4 7" id="KW-1133">Transmembrane helix</keyword>
<keyword evidence="6 7" id="KW-0472">Membrane</keyword>
<feature type="transmembrane region" description="Helical" evidence="7">
    <location>
        <begin position="21"/>
        <end position="42"/>
    </location>
</feature>
<feature type="transmembrane region" description="Helical" evidence="7">
    <location>
        <begin position="132"/>
        <end position="151"/>
    </location>
</feature>
<feature type="transmembrane region" description="Helical" evidence="7">
    <location>
        <begin position="62"/>
        <end position="81"/>
    </location>
</feature>
<dbReference type="EMBL" id="JACJHZ010000018">
    <property type="protein sequence ID" value="MBA9021737.1"/>
    <property type="molecule type" value="Genomic_DNA"/>
</dbReference>
<evidence type="ECO:0000256" key="1">
    <source>
        <dbReference type="ARBA" id="ARBA00004141"/>
    </source>
</evidence>
<organism evidence="9 10">
    <name type="scientific">Aminobacter ciceronei</name>
    <dbReference type="NCBI Taxonomy" id="150723"/>
    <lineage>
        <taxon>Bacteria</taxon>
        <taxon>Pseudomonadati</taxon>
        <taxon>Pseudomonadota</taxon>
        <taxon>Alphaproteobacteria</taxon>
        <taxon>Hyphomicrobiales</taxon>
        <taxon>Phyllobacteriaceae</taxon>
        <taxon>Aminobacter</taxon>
    </lineage>
</organism>
<evidence type="ECO:0000313" key="9">
    <source>
        <dbReference type="EMBL" id="MBA9021737.1"/>
    </source>
</evidence>
<dbReference type="InterPro" id="IPR022837">
    <property type="entry name" value="MsrQ-like"/>
</dbReference>
<gene>
    <name evidence="9" type="ORF">HNQ97_003746</name>
</gene>
<dbReference type="PANTHER" id="PTHR36964:SF1">
    <property type="entry name" value="PROTEIN-METHIONINE-SULFOXIDE REDUCTASE HEME-BINDING SUBUNIT MSRQ"/>
    <property type="match status" value="1"/>
</dbReference>
<feature type="transmembrane region" description="Helical" evidence="7">
    <location>
        <begin position="163"/>
        <end position="181"/>
    </location>
</feature>
<keyword evidence="10" id="KW-1185">Reference proteome</keyword>
<keyword evidence="3 7" id="KW-0812">Transmembrane</keyword>
<evidence type="ECO:0000313" key="10">
    <source>
        <dbReference type="Proteomes" id="UP000587524"/>
    </source>
</evidence>
<evidence type="ECO:0000256" key="6">
    <source>
        <dbReference type="ARBA" id="ARBA00023136"/>
    </source>
</evidence>
<dbReference type="InterPro" id="IPR013130">
    <property type="entry name" value="Fe3_Rdtase_TM_dom"/>
</dbReference>
<evidence type="ECO:0000256" key="2">
    <source>
        <dbReference type="ARBA" id="ARBA00022448"/>
    </source>
</evidence>
<evidence type="ECO:0000259" key="8">
    <source>
        <dbReference type="Pfam" id="PF01794"/>
    </source>
</evidence>
<dbReference type="RefSeq" id="WP_182574934.1">
    <property type="nucleotide sequence ID" value="NZ_JACJHY010000018.1"/>
</dbReference>
<evidence type="ECO:0000256" key="4">
    <source>
        <dbReference type="ARBA" id="ARBA00022989"/>
    </source>
</evidence>
<dbReference type="PANTHER" id="PTHR36964">
    <property type="entry name" value="PROTEIN-METHIONINE-SULFOXIDE REDUCTASE HEME-BINDING SUBUNIT MSRQ"/>
    <property type="match status" value="1"/>
</dbReference>
<comment type="caution">
    <text evidence="9">The sequence shown here is derived from an EMBL/GenBank/DDBJ whole genome shotgun (WGS) entry which is preliminary data.</text>
</comment>